<comment type="caution">
    <text evidence="1">The sequence shown here is derived from an EMBL/GenBank/DDBJ whole genome shotgun (WGS) entry which is preliminary data.</text>
</comment>
<evidence type="ECO:0000313" key="1">
    <source>
        <dbReference type="EMBL" id="GJT62178.1"/>
    </source>
</evidence>
<organism evidence="1 2">
    <name type="scientific">Tanacetum coccineum</name>
    <dbReference type="NCBI Taxonomy" id="301880"/>
    <lineage>
        <taxon>Eukaryota</taxon>
        <taxon>Viridiplantae</taxon>
        <taxon>Streptophyta</taxon>
        <taxon>Embryophyta</taxon>
        <taxon>Tracheophyta</taxon>
        <taxon>Spermatophyta</taxon>
        <taxon>Magnoliopsida</taxon>
        <taxon>eudicotyledons</taxon>
        <taxon>Gunneridae</taxon>
        <taxon>Pentapetalae</taxon>
        <taxon>asterids</taxon>
        <taxon>campanulids</taxon>
        <taxon>Asterales</taxon>
        <taxon>Asteraceae</taxon>
        <taxon>Asteroideae</taxon>
        <taxon>Anthemideae</taxon>
        <taxon>Anthemidinae</taxon>
        <taxon>Tanacetum</taxon>
    </lineage>
</organism>
<reference evidence="1" key="2">
    <citation type="submission" date="2022-01" db="EMBL/GenBank/DDBJ databases">
        <authorList>
            <person name="Yamashiro T."/>
            <person name="Shiraishi A."/>
            <person name="Satake H."/>
            <person name="Nakayama K."/>
        </authorList>
    </citation>
    <scope>NUCLEOTIDE SEQUENCE</scope>
</reference>
<proteinExistence type="predicted"/>
<sequence>MKDLVANKQLTEEDDEIRMSPRCSALLQNLLPPKENDLRSFILPCSIGRCSLIVQETNRELRFREVSEIARNQILRDHWKKIFRNEYDDNDEFEDPDGCGELEELSRTRGNIATIRAEIMNEVLKNDDKKESYDATFQQLRGNSRDRLEAFNTMLNLVHLNELCGYVLWKPSRDFTRPLGPPSGLKGLLHMLNATVIPTKVKCKYMTRNTEKGRKNEENADSYEGGLDPVSPIIRLPIERGINSGSMIAQLEKAIALEFHPSRPKFESGRSLGYDNFITCHVAAPEWSTWLPRQQVCPTCGSHLLTWMTHGWWLANEGLPRGNPDIYLTGRTRFRGCRLQVLGSDPEPIIGWLTKVQGTRKQLLEGTDNAKILRKWSKPDNHGHGNGIECARAKRMLSKVNKSQLMVNSGQPQKTKKAQLRPLKGQFCHNETLIEGFLSVAGDYGGIALMATYTTSPAMKAPSQHPVSNNTQPNADTWRRRSKVLVLEGAFNCNHGMAMIGYHWIQYLMIG</sequence>
<dbReference type="EMBL" id="BQNB010017352">
    <property type="protein sequence ID" value="GJT62178.1"/>
    <property type="molecule type" value="Genomic_DNA"/>
</dbReference>
<evidence type="ECO:0000313" key="2">
    <source>
        <dbReference type="Proteomes" id="UP001151760"/>
    </source>
</evidence>
<protein>
    <submittedName>
        <fullName evidence="1">Uncharacterized protein</fullName>
    </submittedName>
</protein>
<dbReference type="Proteomes" id="UP001151760">
    <property type="component" value="Unassembled WGS sequence"/>
</dbReference>
<reference evidence="1" key="1">
    <citation type="journal article" date="2022" name="Int. J. Mol. Sci.">
        <title>Draft Genome of Tanacetum Coccineum: Genomic Comparison of Closely Related Tanacetum-Family Plants.</title>
        <authorList>
            <person name="Yamashiro T."/>
            <person name="Shiraishi A."/>
            <person name="Nakayama K."/>
            <person name="Satake H."/>
        </authorList>
    </citation>
    <scope>NUCLEOTIDE SEQUENCE</scope>
</reference>
<accession>A0ABQ5FGW1</accession>
<keyword evidence="2" id="KW-1185">Reference proteome</keyword>
<name>A0ABQ5FGW1_9ASTR</name>
<gene>
    <name evidence="1" type="ORF">Tco_1005711</name>
</gene>